<dbReference type="EMBL" id="JAGSHT010000021">
    <property type="protein sequence ID" value="MBZ2198696.1"/>
    <property type="molecule type" value="Genomic_DNA"/>
</dbReference>
<sequence length="428" mass="46928">MATVQLINDNGAWCWFQDERALIDPVTNTLLVGSIPAPEGPGGEARAGNVEIAVVDLATGDSEVVVLHERLETDDHNTAALFIRPDGRYLAMYTKHKTDNLTRWRISSAPHDATAWEPEQSFDWAELTDGRGVTYSNLHHLADEGRLYNFARAINDDPSILVSTDDGTTFDFGGKLFTRPKIGYVNGYTRYVSNGTDRIDLITTDHHPRDYNNSIYHGYISGGALHSSDGTVVGGPVLDEQAPSQVELTTILAAGSEFAGATITHAWTTDIRRAPDGRLAAILTGRAGDDPENSNFSDHRFFYGTFDGGTWQVHHLAKAGGALLPHEEDYTGLVAIDPYDLDSVYASTPIDPRDDSALDHHEIFHGRTTDGGASWDWTPVTENSDVDNLRPIVVPGDPATRAVLWFRGSMTASQHYRCEVVGLIEKRP</sequence>
<evidence type="ECO:0000313" key="2">
    <source>
        <dbReference type="Proteomes" id="UP000826651"/>
    </source>
</evidence>
<dbReference type="InterPro" id="IPR036278">
    <property type="entry name" value="Sialidase_sf"/>
</dbReference>
<dbReference type="InterPro" id="IPR011048">
    <property type="entry name" value="Haem_d1_sf"/>
</dbReference>
<reference evidence="1 2" key="1">
    <citation type="submission" date="2021-04" db="EMBL/GenBank/DDBJ databases">
        <title>Ruania sp. nov., isolated from sandy soil of mangrove forest.</title>
        <authorList>
            <person name="Ge X."/>
            <person name="Huang R."/>
            <person name="Liu W."/>
        </authorList>
    </citation>
    <scope>NUCLEOTIDE SEQUENCE [LARGE SCALE GENOMIC DNA]</scope>
    <source>
        <strain evidence="1 2">N2-46</strain>
    </source>
</reference>
<dbReference type="SUPFAM" id="SSF51004">
    <property type="entry name" value="C-terminal (heme d1) domain of cytochrome cd1-nitrite reductase"/>
    <property type="match status" value="1"/>
</dbReference>
<comment type="caution">
    <text evidence="1">The sequence shown here is derived from an EMBL/GenBank/DDBJ whole genome shotgun (WGS) entry which is preliminary data.</text>
</comment>
<dbReference type="RefSeq" id="WP_223409930.1">
    <property type="nucleotide sequence ID" value="NZ_JAGSHT010000021.1"/>
</dbReference>
<gene>
    <name evidence="1" type="ORF">KCQ71_21290</name>
</gene>
<name>A0ABS7SEB9_9MICO</name>
<proteinExistence type="predicted"/>
<evidence type="ECO:0000313" key="1">
    <source>
        <dbReference type="EMBL" id="MBZ2198696.1"/>
    </source>
</evidence>
<dbReference type="Proteomes" id="UP000826651">
    <property type="component" value="Unassembled WGS sequence"/>
</dbReference>
<organism evidence="1 2">
    <name type="scientific">Occultella gossypii</name>
    <dbReference type="NCBI Taxonomy" id="2800820"/>
    <lineage>
        <taxon>Bacteria</taxon>
        <taxon>Bacillati</taxon>
        <taxon>Actinomycetota</taxon>
        <taxon>Actinomycetes</taxon>
        <taxon>Micrococcales</taxon>
        <taxon>Ruaniaceae</taxon>
        <taxon>Occultella</taxon>
    </lineage>
</organism>
<protein>
    <submittedName>
        <fullName evidence="1">BNR-4 repeat-containing protein</fullName>
    </submittedName>
</protein>
<dbReference type="SUPFAM" id="SSF50939">
    <property type="entry name" value="Sialidases"/>
    <property type="match status" value="1"/>
</dbReference>
<accession>A0ABS7SEB9</accession>
<dbReference type="Pfam" id="PF15892">
    <property type="entry name" value="BNR_4"/>
    <property type="match status" value="1"/>
</dbReference>
<keyword evidence="2" id="KW-1185">Reference proteome</keyword>